<gene>
    <name evidence="2" type="ORF">MSMAS_1737</name>
</gene>
<dbReference type="Proteomes" id="UP000033097">
    <property type="component" value="Chromosome"/>
</dbReference>
<keyword evidence="1" id="KW-1133">Transmembrane helix</keyword>
<reference evidence="2 3" key="1">
    <citation type="submission" date="2014-07" db="EMBL/GenBank/DDBJ databases">
        <title>Methanogenic archaea and the global carbon cycle.</title>
        <authorList>
            <person name="Henriksen J.R."/>
            <person name="Luke J."/>
            <person name="Reinhart S."/>
            <person name="Benedict M.N."/>
            <person name="Youngblut N.D."/>
            <person name="Metcalf M.E."/>
            <person name="Whitaker R.J."/>
            <person name="Metcalf W.W."/>
        </authorList>
    </citation>
    <scope>NUCLEOTIDE SEQUENCE [LARGE SCALE GENOMIC DNA]</scope>
    <source>
        <strain evidence="2 3">S-6</strain>
    </source>
</reference>
<dbReference type="KEGG" id="mmj:MSMAS_1737"/>
<dbReference type="EMBL" id="CP009512">
    <property type="protein sequence ID" value="AKB64933.1"/>
    <property type="molecule type" value="Genomic_DNA"/>
</dbReference>
<feature type="transmembrane region" description="Helical" evidence="1">
    <location>
        <begin position="191"/>
        <end position="209"/>
    </location>
</feature>
<protein>
    <submittedName>
        <fullName evidence="2">Uncharacterized protein</fullName>
    </submittedName>
</protein>
<feature type="transmembrane region" description="Helical" evidence="1">
    <location>
        <begin position="28"/>
        <end position="47"/>
    </location>
</feature>
<feature type="transmembrane region" description="Helical" evidence="1">
    <location>
        <begin position="105"/>
        <end position="130"/>
    </location>
</feature>
<sequence length="331" mass="37730">MPLLLFLFVDRATTNKRGLNKDKSDGSFKFIISLIIFTLTVLSRIYVYMQENFVELELFYVISMLTFTLGITFVFMCCSLFMKAVVLEVKNDRHVKYLESYATELYLAGFFIIFTGFLLVLASCIVCFILPLILDIVTSLPGTPNAIHWRISLSLVMISNIITSFLVFSFIAKPFKEELAPIINNFQQKKVILPTILSVIFILLFTFYMSDSDSILKMNDVYNKQNEQIPIELTMTGALLNDDDVVINLSKLDSNNDLIIIDSIKVKSDPNLEKIHSSTYLTCENIDFGKYKVFVNCTNLTKGYYKFSVSLGEPSLFVPDVEVATNIFYLV</sequence>
<proteinExistence type="predicted"/>
<dbReference type="STRING" id="213585.MSMAS_1737"/>
<keyword evidence="1" id="KW-0812">Transmembrane</keyword>
<evidence type="ECO:0000256" key="1">
    <source>
        <dbReference type="SAM" id="Phobius"/>
    </source>
</evidence>
<feature type="transmembrane region" description="Helical" evidence="1">
    <location>
        <begin position="59"/>
        <end position="85"/>
    </location>
</feature>
<evidence type="ECO:0000313" key="3">
    <source>
        <dbReference type="Proteomes" id="UP000033097"/>
    </source>
</evidence>
<name>A0A0E3RGE5_METMZ</name>
<feature type="transmembrane region" description="Helical" evidence="1">
    <location>
        <begin position="151"/>
        <end position="171"/>
    </location>
</feature>
<evidence type="ECO:0000313" key="2">
    <source>
        <dbReference type="EMBL" id="AKB64933.1"/>
    </source>
</evidence>
<dbReference type="AlphaFoldDB" id="A0A0E3RGE5"/>
<dbReference type="HOGENOM" id="CLU_838410_0_0_2"/>
<accession>A0A0E3RGE5</accession>
<dbReference type="PATRIC" id="fig|213585.10.peg.2206"/>
<organism evidence="2 3">
    <name type="scientific">Methanosarcina mazei S-6</name>
    <dbReference type="NCBI Taxonomy" id="213585"/>
    <lineage>
        <taxon>Archaea</taxon>
        <taxon>Methanobacteriati</taxon>
        <taxon>Methanobacteriota</taxon>
        <taxon>Stenosarchaea group</taxon>
        <taxon>Methanomicrobia</taxon>
        <taxon>Methanosarcinales</taxon>
        <taxon>Methanosarcinaceae</taxon>
        <taxon>Methanosarcina</taxon>
    </lineage>
</organism>
<keyword evidence="1" id="KW-0472">Membrane</keyword>